<dbReference type="Gene3D" id="3.90.1750.10">
    <property type="entry name" value="Hect, E3 ligase catalytic domains"/>
    <property type="match status" value="1"/>
</dbReference>
<feature type="domain" description="WW" evidence="12">
    <location>
        <begin position="201"/>
        <end position="234"/>
    </location>
</feature>
<evidence type="ECO:0000259" key="13">
    <source>
        <dbReference type="PROSITE" id="PS50237"/>
    </source>
</evidence>
<evidence type="ECO:0000256" key="3">
    <source>
        <dbReference type="ARBA" id="ARBA00004906"/>
    </source>
</evidence>
<dbReference type="SUPFAM" id="SSF49562">
    <property type="entry name" value="C2 domain (Calcium/lipid-binding domain, CaLB)"/>
    <property type="match status" value="1"/>
</dbReference>
<evidence type="ECO:0000313" key="15">
    <source>
        <dbReference type="Proteomes" id="UP000267027"/>
    </source>
</evidence>
<dbReference type="PANTHER" id="PTHR11254">
    <property type="entry name" value="HECT DOMAIN UBIQUITIN-PROTEIN LIGASE"/>
    <property type="match status" value="1"/>
</dbReference>
<dbReference type="SMART" id="SM00456">
    <property type="entry name" value="WW"/>
    <property type="match status" value="3"/>
</dbReference>
<dbReference type="InterPro" id="IPR035892">
    <property type="entry name" value="C2_domain_sf"/>
</dbReference>
<dbReference type="AlphaFoldDB" id="A0A158PG55"/>
<dbReference type="GO" id="GO:0006511">
    <property type="term" value="P:ubiquitin-dependent protein catabolic process"/>
    <property type="evidence" value="ECO:0007669"/>
    <property type="project" value="InterPro"/>
</dbReference>
<keyword evidence="8 10" id="KW-0833">Ubl conjugation pathway</keyword>
<dbReference type="FunFam" id="3.90.1750.10:FF:000001">
    <property type="entry name" value="E3 ubiquitin-protein ligase NEDD4-like"/>
    <property type="match status" value="1"/>
</dbReference>
<dbReference type="EC" id="2.3.2.26" evidence="4"/>
<keyword evidence="15" id="KW-1185">Reference proteome</keyword>
<dbReference type="GO" id="GO:0016567">
    <property type="term" value="P:protein ubiquitination"/>
    <property type="evidence" value="ECO:0007669"/>
    <property type="project" value="UniProtKB-UniPathway"/>
</dbReference>
<dbReference type="GO" id="GO:0005737">
    <property type="term" value="C:cytoplasm"/>
    <property type="evidence" value="ECO:0007669"/>
    <property type="project" value="UniProtKB-SubCell"/>
</dbReference>
<dbReference type="GO" id="GO:0045879">
    <property type="term" value="P:negative regulation of smoothened signaling pathway"/>
    <property type="evidence" value="ECO:0007669"/>
    <property type="project" value="UniProtKB-ARBA"/>
</dbReference>
<dbReference type="Gene3D" id="2.20.70.10">
    <property type="match status" value="2"/>
</dbReference>
<dbReference type="GO" id="GO:0048814">
    <property type="term" value="P:regulation of dendrite morphogenesis"/>
    <property type="evidence" value="ECO:0007669"/>
    <property type="project" value="TreeGrafter"/>
</dbReference>
<evidence type="ECO:0000256" key="2">
    <source>
        <dbReference type="ARBA" id="ARBA00004496"/>
    </source>
</evidence>
<dbReference type="Proteomes" id="UP000267027">
    <property type="component" value="Unassembled WGS sequence"/>
</dbReference>
<dbReference type="GO" id="GO:0019871">
    <property type="term" value="F:sodium channel inhibitor activity"/>
    <property type="evidence" value="ECO:0007669"/>
    <property type="project" value="TreeGrafter"/>
</dbReference>
<dbReference type="PANTHER" id="PTHR11254:SF440">
    <property type="entry name" value="E3 UBIQUITIN-PROTEIN LIGASE NEDD-4"/>
    <property type="match status" value="1"/>
</dbReference>
<feature type="domain" description="C2" evidence="11">
    <location>
        <begin position="2"/>
        <end position="127"/>
    </location>
</feature>
<feature type="domain" description="HECT" evidence="13">
    <location>
        <begin position="341"/>
        <end position="664"/>
    </location>
</feature>
<dbReference type="FunFam" id="2.20.70.10:FF:000017">
    <property type="entry name" value="E3 ubiquitin-protein ligase"/>
    <property type="match status" value="1"/>
</dbReference>
<evidence type="ECO:0000256" key="1">
    <source>
        <dbReference type="ARBA" id="ARBA00000885"/>
    </source>
</evidence>
<dbReference type="InterPro" id="IPR024928">
    <property type="entry name" value="E3_ub_ligase_SMURF1"/>
</dbReference>
<evidence type="ECO:0000256" key="4">
    <source>
        <dbReference type="ARBA" id="ARBA00012485"/>
    </source>
</evidence>
<feature type="domain" description="WW" evidence="12">
    <location>
        <begin position="140"/>
        <end position="169"/>
    </location>
</feature>
<dbReference type="FunFam" id="3.30.2410.10:FF:000001">
    <property type="entry name" value="E3 ubiquitin-protein ligase NEDD4-like"/>
    <property type="match status" value="1"/>
</dbReference>
<comment type="catalytic activity">
    <reaction evidence="1">
        <text>S-ubiquitinyl-[E2 ubiquitin-conjugating enzyme]-L-cysteine + [acceptor protein]-L-lysine = [E2 ubiquitin-conjugating enzyme]-L-cysteine + N(6)-ubiquitinyl-[acceptor protein]-L-lysine.</text>
        <dbReference type="EC" id="2.3.2.26"/>
    </reaction>
</comment>
<dbReference type="GO" id="GO:0061630">
    <property type="term" value="F:ubiquitin protein ligase activity"/>
    <property type="evidence" value="ECO:0007669"/>
    <property type="project" value="UniProtKB-EC"/>
</dbReference>
<keyword evidence="5" id="KW-0963">Cytoplasm</keyword>
<dbReference type="OMA" id="YSELCNE"/>
<name>A0A158PG55_ANGCS</name>
<evidence type="ECO:0000256" key="6">
    <source>
        <dbReference type="ARBA" id="ARBA00022679"/>
    </source>
</evidence>
<dbReference type="SMART" id="SM00119">
    <property type="entry name" value="HECTc"/>
    <property type="match status" value="1"/>
</dbReference>
<evidence type="ECO:0000256" key="5">
    <source>
        <dbReference type="ARBA" id="ARBA00022490"/>
    </source>
</evidence>
<dbReference type="CDD" id="cd00078">
    <property type="entry name" value="HECTc"/>
    <property type="match status" value="1"/>
</dbReference>
<dbReference type="Gene3D" id="3.30.2410.10">
    <property type="entry name" value="Hect, E3 ligase catalytic domain"/>
    <property type="match status" value="1"/>
</dbReference>
<dbReference type="PROSITE" id="PS50020">
    <property type="entry name" value="WW_DOMAIN_2"/>
    <property type="match status" value="3"/>
</dbReference>
<dbReference type="InterPro" id="IPR036020">
    <property type="entry name" value="WW_dom_sf"/>
</dbReference>
<dbReference type="PIRSF" id="PIRSF001569">
    <property type="entry name" value="E3_ub_ligase_SMURF1"/>
    <property type="match status" value="1"/>
</dbReference>
<reference evidence="16" key="1">
    <citation type="submission" date="2016-04" db="UniProtKB">
        <authorList>
            <consortium name="WormBaseParasite"/>
        </authorList>
    </citation>
    <scope>IDENTIFICATION</scope>
</reference>
<dbReference type="STRING" id="334426.A0A158PG55"/>
<organism evidence="16">
    <name type="scientific">Angiostrongylus costaricensis</name>
    <name type="common">Nematode worm</name>
    <dbReference type="NCBI Taxonomy" id="334426"/>
    <lineage>
        <taxon>Eukaryota</taxon>
        <taxon>Metazoa</taxon>
        <taxon>Ecdysozoa</taxon>
        <taxon>Nematoda</taxon>
        <taxon>Chromadorea</taxon>
        <taxon>Rhabditida</taxon>
        <taxon>Rhabditina</taxon>
        <taxon>Rhabditomorpha</taxon>
        <taxon>Strongyloidea</taxon>
        <taxon>Metastrongylidae</taxon>
        <taxon>Angiostrongylus</taxon>
    </lineage>
</organism>
<reference evidence="14 15" key="2">
    <citation type="submission" date="2018-11" db="EMBL/GenBank/DDBJ databases">
        <authorList>
            <consortium name="Pathogen Informatics"/>
        </authorList>
    </citation>
    <scope>NUCLEOTIDE SEQUENCE [LARGE SCALE GENOMIC DNA]</scope>
    <source>
        <strain evidence="14 15">Costa Rica</strain>
    </source>
</reference>
<evidence type="ECO:0000259" key="12">
    <source>
        <dbReference type="PROSITE" id="PS50020"/>
    </source>
</evidence>
<dbReference type="PROSITE" id="PS50004">
    <property type="entry name" value="C2"/>
    <property type="match status" value="1"/>
</dbReference>
<evidence type="ECO:0000256" key="7">
    <source>
        <dbReference type="ARBA" id="ARBA00022737"/>
    </source>
</evidence>
<dbReference type="InterPro" id="IPR001202">
    <property type="entry name" value="WW_dom"/>
</dbReference>
<keyword evidence="6" id="KW-0808">Transferase</keyword>
<dbReference type="FunFam" id="2.20.70.10:FF:000037">
    <property type="entry name" value="E3 ubiquitin-protein ligase nedd-4"/>
    <property type="match status" value="1"/>
</dbReference>
<dbReference type="OrthoDB" id="423283at2759"/>
<dbReference type="PROSITE" id="PS01159">
    <property type="entry name" value="WW_DOMAIN_1"/>
    <property type="match status" value="2"/>
</dbReference>
<sequence length="665" mass="76936">MNPSTAYRSPGTPPSHDEATELLRVRVTKGERLGKRDLFGVISPYCVVRLEKSDGEQIDEITLEKKKKTRDPVWNAIITLRVTRQCCLKFLIFDENKIVSFDPVSILNFVAPSIRFFLQKKPVKIIFKSFFFSGTNSSVSGWEQREDGNGRTFYVNHLQRTTHWDRPTQMNGVYNGQFQIDNAMRSNFAGGTQTSDEGEDEPLPEGWDMQIAPNGRTFFIDHRTKTTTWLDPRTGIAASRPQSGKTDDEIGALPEGWEQRVHTDGRVFFIDHNNRRTQWEDPRFENESIAGPAIPYSRDYKRKVEYLHSKLPRAGSNGKCDMIVHRETLFEDSYRHIMEKTPSELRHKLWIEFFGETGLDYGGVTREWFFLLSHEIFNPYYGLFEYSATDNYTLQINPHSGACNPDHLSYFYFIGKVMGMAIYHGKLLDAFFIRPFYKMMLGKKITLFDMESVDNAYYNSLIYIKDNDPEDLELTFAVDDCVFGETQTIELVENGREMRVTEANKEEYIEAVVPSNLLRIFDANEMELLMCGLQKIDVKDWKAHTVYKGGYGPSSQVIHNFWKCILSFDNEMRARVLQFVSGTSRVPMNGFRELYGSNGPQKFTIEKWGSSDMLPRKMLFCSVYNVIYPFFSFNRLDLPPYQTFSELKQKLCIAIENSEIFSGVD</sequence>
<evidence type="ECO:0000259" key="11">
    <source>
        <dbReference type="PROSITE" id="PS50004"/>
    </source>
</evidence>
<dbReference type="Pfam" id="PF00168">
    <property type="entry name" value="C2"/>
    <property type="match status" value="1"/>
</dbReference>
<dbReference type="Pfam" id="PF00397">
    <property type="entry name" value="WW"/>
    <property type="match status" value="3"/>
</dbReference>
<proteinExistence type="predicted"/>
<comment type="caution">
    <text evidence="10">Lacks conserved residue(s) required for the propagation of feature annotation.</text>
</comment>
<dbReference type="GO" id="GO:0048260">
    <property type="term" value="P:positive regulation of receptor-mediated endocytosis"/>
    <property type="evidence" value="ECO:0007669"/>
    <property type="project" value="UniProtKB-ARBA"/>
</dbReference>
<dbReference type="WBParaSite" id="ACOC_0000483701-mRNA-1">
    <property type="protein sequence ID" value="ACOC_0000483701-mRNA-1"/>
    <property type="gene ID" value="ACOC_0000483701"/>
</dbReference>
<dbReference type="FunFam" id="3.30.2160.10:FF:000001">
    <property type="entry name" value="E3 ubiquitin-protein ligase NEDD4-like"/>
    <property type="match status" value="1"/>
</dbReference>
<gene>
    <name evidence="14" type="ORF">ACOC_LOCUS4838</name>
</gene>
<dbReference type="SUPFAM" id="SSF51045">
    <property type="entry name" value="WW domain"/>
    <property type="match status" value="3"/>
</dbReference>
<evidence type="ECO:0000313" key="14">
    <source>
        <dbReference type="EMBL" id="VDM56423.1"/>
    </source>
</evidence>
<dbReference type="Gene3D" id="2.60.40.150">
    <property type="entry name" value="C2 domain"/>
    <property type="match status" value="1"/>
</dbReference>
<dbReference type="InterPro" id="IPR000008">
    <property type="entry name" value="C2_dom"/>
</dbReference>
<evidence type="ECO:0000256" key="8">
    <source>
        <dbReference type="ARBA" id="ARBA00022786"/>
    </source>
</evidence>
<dbReference type="UniPathway" id="UPA00143"/>
<dbReference type="InterPro" id="IPR050409">
    <property type="entry name" value="E3_ubiq-protein_ligase"/>
</dbReference>
<comment type="pathway">
    <text evidence="3">Protein modification; protein ubiquitination.</text>
</comment>
<dbReference type="CDD" id="cd00201">
    <property type="entry name" value="WW"/>
    <property type="match status" value="3"/>
</dbReference>
<dbReference type="Pfam" id="PF00632">
    <property type="entry name" value="HECT"/>
    <property type="match status" value="1"/>
</dbReference>
<feature type="active site" description="Glycyl thioester intermediate" evidence="9">
    <location>
        <position position="621"/>
    </location>
</feature>
<dbReference type="PROSITE" id="PS50237">
    <property type="entry name" value="HECT"/>
    <property type="match status" value="1"/>
</dbReference>
<dbReference type="InterPro" id="IPR000569">
    <property type="entry name" value="HECT_dom"/>
</dbReference>
<accession>A0A158PG55</accession>
<evidence type="ECO:0000256" key="9">
    <source>
        <dbReference type="PIRSR" id="PIRSR001569-1"/>
    </source>
</evidence>
<protein>
    <recommendedName>
        <fullName evidence="4">HECT-type E3 ubiquitin transferase</fullName>
        <ecNumber evidence="4">2.3.2.26</ecNumber>
    </recommendedName>
</protein>
<dbReference type="InterPro" id="IPR035983">
    <property type="entry name" value="Hect_E3_ubiquitin_ligase"/>
</dbReference>
<keyword evidence="7" id="KW-0677">Repeat</keyword>
<comment type="subcellular location">
    <subcellularLocation>
        <location evidence="2">Cytoplasm</location>
    </subcellularLocation>
</comment>
<evidence type="ECO:0000256" key="10">
    <source>
        <dbReference type="PROSITE-ProRule" id="PRU00104"/>
    </source>
</evidence>
<evidence type="ECO:0000313" key="16">
    <source>
        <dbReference type="WBParaSite" id="ACOC_0000483701-mRNA-1"/>
    </source>
</evidence>
<dbReference type="Gene3D" id="3.30.2160.10">
    <property type="entry name" value="Hect, E3 ligase catalytic domain"/>
    <property type="match status" value="1"/>
</dbReference>
<dbReference type="SUPFAM" id="SSF56204">
    <property type="entry name" value="Hect, E3 ligase catalytic domain"/>
    <property type="match status" value="1"/>
</dbReference>
<dbReference type="EMBL" id="UYYA01003833">
    <property type="protein sequence ID" value="VDM56423.1"/>
    <property type="molecule type" value="Genomic_DNA"/>
</dbReference>
<feature type="domain" description="WW" evidence="12">
    <location>
        <begin position="251"/>
        <end position="284"/>
    </location>
</feature>